<feature type="modified residue" description="4-aspartylphosphate" evidence="1">
    <location>
        <position position="61"/>
    </location>
</feature>
<dbReference type="PROSITE" id="PS50110">
    <property type="entry name" value="RESPONSE_REGULATORY"/>
    <property type="match status" value="1"/>
</dbReference>
<dbReference type="AlphaFoldDB" id="A0A1H5UEH6"/>
<proteinExistence type="predicted"/>
<evidence type="ECO:0000259" key="2">
    <source>
        <dbReference type="PROSITE" id="PS50110"/>
    </source>
</evidence>
<gene>
    <name evidence="3" type="ORF">SAMN04488045_0958</name>
</gene>
<dbReference type="InterPro" id="IPR011006">
    <property type="entry name" value="CheY-like_superfamily"/>
</dbReference>
<dbReference type="Pfam" id="PF00072">
    <property type="entry name" value="Response_reg"/>
    <property type="match status" value="1"/>
</dbReference>
<protein>
    <submittedName>
        <fullName evidence="3">Response regulator receiver domain-containing protein</fullName>
    </submittedName>
</protein>
<dbReference type="SUPFAM" id="SSF52172">
    <property type="entry name" value="CheY-like"/>
    <property type="match status" value="1"/>
</dbReference>
<keyword evidence="1" id="KW-0597">Phosphoprotein</keyword>
<keyword evidence="4" id="KW-1185">Reference proteome</keyword>
<dbReference type="EMBL" id="FNUZ01000001">
    <property type="protein sequence ID" value="SEF72868.1"/>
    <property type="molecule type" value="Genomic_DNA"/>
</dbReference>
<accession>A0A1H5UEH6</accession>
<dbReference type="Proteomes" id="UP000236752">
    <property type="component" value="Unassembled WGS sequence"/>
</dbReference>
<sequence length="131" mass="14380">MNGKKAFSSRMKVLVVESNQPLAGIWQKHLERHGVEVVLASGYDDATDNLREADFNVLILDAALEDGSALSVADFASYRRPECDVIFVSKNSFFSDGSIFKLCANARAHVSSATKPEDLATMVLHYGQRNS</sequence>
<dbReference type="CDD" id="cd00156">
    <property type="entry name" value="REC"/>
    <property type="match status" value="1"/>
</dbReference>
<organism evidence="3 4">
    <name type="scientific">Thalassococcus halodurans</name>
    <dbReference type="NCBI Taxonomy" id="373675"/>
    <lineage>
        <taxon>Bacteria</taxon>
        <taxon>Pseudomonadati</taxon>
        <taxon>Pseudomonadota</taxon>
        <taxon>Alphaproteobacteria</taxon>
        <taxon>Rhodobacterales</taxon>
        <taxon>Roseobacteraceae</taxon>
        <taxon>Thalassococcus</taxon>
    </lineage>
</organism>
<evidence type="ECO:0000313" key="3">
    <source>
        <dbReference type="EMBL" id="SEF72868.1"/>
    </source>
</evidence>
<evidence type="ECO:0000313" key="4">
    <source>
        <dbReference type="Proteomes" id="UP000236752"/>
    </source>
</evidence>
<dbReference type="RefSeq" id="WP_327345884.1">
    <property type="nucleotide sequence ID" value="NZ_FNUZ01000001.1"/>
</dbReference>
<name>A0A1H5UEH6_9RHOB</name>
<dbReference type="Gene3D" id="3.40.50.2300">
    <property type="match status" value="1"/>
</dbReference>
<evidence type="ECO:0000256" key="1">
    <source>
        <dbReference type="PROSITE-ProRule" id="PRU00169"/>
    </source>
</evidence>
<reference evidence="3 4" key="1">
    <citation type="submission" date="2016-10" db="EMBL/GenBank/DDBJ databases">
        <authorList>
            <person name="de Groot N.N."/>
        </authorList>
    </citation>
    <scope>NUCLEOTIDE SEQUENCE [LARGE SCALE GENOMIC DNA]</scope>
    <source>
        <strain evidence="3 4">DSM 26915</strain>
    </source>
</reference>
<dbReference type="InterPro" id="IPR001789">
    <property type="entry name" value="Sig_transdc_resp-reg_receiver"/>
</dbReference>
<feature type="domain" description="Response regulatory" evidence="2">
    <location>
        <begin position="12"/>
        <end position="127"/>
    </location>
</feature>
<dbReference type="GO" id="GO:0000160">
    <property type="term" value="P:phosphorelay signal transduction system"/>
    <property type="evidence" value="ECO:0007669"/>
    <property type="project" value="InterPro"/>
</dbReference>